<sequence length="248" mass="27921">MLSRQDIFGWTALLLLASVHMTFPTYASSSNLRPPAIPLAVRSPWLNSWNIPQDGSSYLNLPKSVSTFWPNYWNLDRVTGLTVLARLDNITYLCLGSPNVVKGNISQPDIIGLELTPTSSKFILNADNLMAINLTFLNPVEPEDLVKQSFPFTYLYIDAQTMDGDPHFMQFYIELSGGRLDIAGIVKHLKYVIEWVSGSFPPIEWHFIQRDSSLILNMHRQEILPMHSDGNGMIEDGTVYLATPKASF</sequence>
<evidence type="ECO:0000259" key="2">
    <source>
        <dbReference type="Pfam" id="PF17168"/>
    </source>
</evidence>
<accession>A0ABR1J9V9</accession>
<dbReference type="PANTHER" id="PTHR31987:SF1">
    <property type="entry name" value="GLUTAMINASE A"/>
    <property type="match status" value="1"/>
</dbReference>
<dbReference type="Proteomes" id="UP001498398">
    <property type="component" value="Unassembled WGS sequence"/>
</dbReference>
<gene>
    <name evidence="3" type="ORF">VKT23_011909</name>
</gene>
<dbReference type="InterPro" id="IPR052743">
    <property type="entry name" value="Glutaminase_GtaA"/>
</dbReference>
<dbReference type="PANTHER" id="PTHR31987">
    <property type="entry name" value="GLUTAMINASE A-RELATED"/>
    <property type="match status" value="1"/>
</dbReference>
<reference evidence="3 4" key="1">
    <citation type="submission" date="2024-01" db="EMBL/GenBank/DDBJ databases">
        <title>A draft genome for the cacao thread blight pathogen Marasmiellus scandens.</title>
        <authorList>
            <person name="Baruah I.K."/>
            <person name="Leung J."/>
            <person name="Bukari Y."/>
            <person name="Amoako-Attah I."/>
            <person name="Meinhardt L.W."/>
            <person name="Bailey B.A."/>
            <person name="Cohen S.P."/>
        </authorList>
    </citation>
    <scope>NUCLEOTIDE SEQUENCE [LARGE SCALE GENOMIC DNA]</scope>
    <source>
        <strain evidence="3 4">GH-19</strain>
    </source>
</reference>
<feature type="chain" id="PRO_5046852892" description="Glutaminase A N-terminal domain-containing protein" evidence="1">
    <location>
        <begin position="28"/>
        <end position="248"/>
    </location>
</feature>
<feature type="signal peptide" evidence="1">
    <location>
        <begin position="1"/>
        <end position="27"/>
    </location>
</feature>
<keyword evidence="4" id="KW-1185">Reference proteome</keyword>
<organism evidence="3 4">
    <name type="scientific">Marasmiellus scandens</name>
    <dbReference type="NCBI Taxonomy" id="2682957"/>
    <lineage>
        <taxon>Eukaryota</taxon>
        <taxon>Fungi</taxon>
        <taxon>Dikarya</taxon>
        <taxon>Basidiomycota</taxon>
        <taxon>Agaricomycotina</taxon>
        <taxon>Agaricomycetes</taxon>
        <taxon>Agaricomycetidae</taxon>
        <taxon>Agaricales</taxon>
        <taxon>Marasmiineae</taxon>
        <taxon>Omphalotaceae</taxon>
        <taxon>Marasmiellus</taxon>
    </lineage>
</organism>
<comment type="caution">
    <text evidence="3">The sequence shown here is derived from an EMBL/GenBank/DDBJ whole genome shotgun (WGS) entry which is preliminary data.</text>
</comment>
<dbReference type="InterPro" id="IPR033433">
    <property type="entry name" value="GtaA_N"/>
</dbReference>
<keyword evidence="1" id="KW-0732">Signal</keyword>
<dbReference type="Pfam" id="PF17168">
    <property type="entry name" value="DUF5127"/>
    <property type="match status" value="1"/>
</dbReference>
<evidence type="ECO:0000313" key="3">
    <source>
        <dbReference type="EMBL" id="KAK7453233.1"/>
    </source>
</evidence>
<name>A0ABR1J9V9_9AGAR</name>
<dbReference type="EMBL" id="JBANRG010000027">
    <property type="protein sequence ID" value="KAK7453233.1"/>
    <property type="molecule type" value="Genomic_DNA"/>
</dbReference>
<feature type="domain" description="Glutaminase A N-terminal" evidence="2">
    <location>
        <begin position="118"/>
        <end position="245"/>
    </location>
</feature>
<proteinExistence type="predicted"/>
<evidence type="ECO:0000256" key="1">
    <source>
        <dbReference type="SAM" id="SignalP"/>
    </source>
</evidence>
<protein>
    <recommendedName>
        <fullName evidence="2">Glutaminase A N-terminal domain-containing protein</fullName>
    </recommendedName>
</protein>
<evidence type="ECO:0000313" key="4">
    <source>
        <dbReference type="Proteomes" id="UP001498398"/>
    </source>
</evidence>